<dbReference type="SUPFAM" id="SSF55961">
    <property type="entry name" value="Bet v1-like"/>
    <property type="match status" value="2"/>
</dbReference>
<evidence type="ECO:0000259" key="2">
    <source>
        <dbReference type="Pfam" id="PF08327"/>
    </source>
</evidence>
<name>A0ABY5DT02_9ACTN</name>
<keyword evidence="4" id="KW-1185">Reference proteome</keyword>
<comment type="similarity">
    <text evidence="1">Belongs to the AHA1 family.</text>
</comment>
<feature type="domain" description="Activator of Hsp90 ATPase homologue 1/2-like C-terminal" evidence="2">
    <location>
        <begin position="26"/>
        <end position="128"/>
    </location>
</feature>
<dbReference type="Gene3D" id="3.30.530.20">
    <property type="match status" value="2"/>
</dbReference>
<accession>A0ABY5DT02</accession>
<protein>
    <submittedName>
        <fullName evidence="3">SRPBCC domain-containing protein</fullName>
    </submittedName>
</protein>
<evidence type="ECO:0000256" key="1">
    <source>
        <dbReference type="ARBA" id="ARBA00006817"/>
    </source>
</evidence>
<dbReference type="RefSeq" id="WP_254570408.1">
    <property type="nucleotide sequence ID" value="NZ_CP098502.1"/>
</dbReference>
<evidence type="ECO:0000313" key="4">
    <source>
        <dbReference type="Proteomes" id="UP001056035"/>
    </source>
</evidence>
<feature type="domain" description="Activator of Hsp90 ATPase homologue 1/2-like C-terminal" evidence="2">
    <location>
        <begin position="190"/>
        <end position="279"/>
    </location>
</feature>
<organism evidence="3 4">
    <name type="scientific">Paraconexibacter antarcticus</name>
    <dbReference type="NCBI Taxonomy" id="2949664"/>
    <lineage>
        <taxon>Bacteria</taxon>
        <taxon>Bacillati</taxon>
        <taxon>Actinomycetota</taxon>
        <taxon>Thermoleophilia</taxon>
        <taxon>Solirubrobacterales</taxon>
        <taxon>Paraconexibacteraceae</taxon>
        <taxon>Paraconexibacter</taxon>
    </lineage>
</organism>
<reference evidence="3 4" key="1">
    <citation type="submission" date="2022-06" db="EMBL/GenBank/DDBJ databases">
        <title>Paraconexibacter antarcticus.</title>
        <authorList>
            <person name="Kim C.S."/>
        </authorList>
    </citation>
    <scope>NUCLEOTIDE SEQUENCE [LARGE SCALE GENOMIC DNA]</scope>
    <source>
        <strain evidence="3 4">02-257</strain>
    </source>
</reference>
<dbReference type="Proteomes" id="UP001056035">
    <property type="component" value="Chromosome"/>
</dbReference>
<proteinExistence type="inferred from homology"/>
<sequence length="321" mass="34744">MSLTTGIATTVDGRPALRFERRLRHAPERVWRAVTEPAELAQWFVAPPTWTPALGERLSGFGGSGEIVALDPPRHIAWTWGTARFSFDVEPDGDGTRLVFVHVLDDGTPVAQTSAGWETYLDRLGAALGGAPLSEEDAHGAVGVYHEAHAALSGEDPARGRAFVAGLAFRDPELHDGPPPQLRIERLLPAPPERVWAMLTEPDDLAHWFPGGAHALTVVRADAPRTLEATWSGEALRFELTAHPVGCRLVFTHRFAEREVAARTAAGWDRCLARFDARLAGVALAEAGSLELWPVVHERLAEAYGVDPELGRAAFAAHPAT</sequence>
<gene>
    <name evidence="3" type="ORF">NBH00_20360</name>
</gene>
<evidence type="ECO:0000313" key="3">
    <source>
        <dbReference type="EMBL" id="UTI63684.1"/>
    </source>
</evidence>
<dbReference type="InterPro" id="IPR013538">
    <property type="entry name" value="ASHA1/2-like_C"/>
</dbReference>
<dbReference type="Pfam" id="PF08327">
    <property type="entry name" value="AHSA1"/>
    <property type="match status" value="2"/>
</dbReference>
<dbReference type="EMBL" id="CP098502">
    <property type="protein sequence ID" value="UTI63684.1"/>
    <property type="molecule type" value="Genomic_DNA"/>
</dbReference>
<dbReference type="InterPro" id="IPR023393">
    <property type="entry name" value="START-like_dom_sf"/>
</dbReference>